<name>A0A1X0RP37_RHIZD</name>
<reference evidence="2 3" key="1">
    <citation type="journal article" date="2016" name="Proc. Natl. Acad. Sci. U.S.A.">
        <title>Lipid metabolic changes in an early divergent fungus govern the establishment of a mutualistic symbiosis with endobacteria.</title>
        <authorList>
            <person name="Lastovetsky O.A."/>
            <person name="Gaspar M.L."/>
            <person name="Mondo S.J."/>
            <person name="LaButti K.M."/>
            <person name="Sandor L."/>
            <person name="Grigoriev I.V."/>
            <person name="Henry S.A."/>
            <person name="Pawlowska T.E."/>
        </authorList>
    </citation>
    <scope>NUCLEOTIDE SEQUENCE [LARGE SCALE GENOMIC DNA]</scope>
    <source>
        <strain evidence="2 3">ATCC 11559</strain>
    </source>
</reference>
<sequence>MNESISLFIAQFPDSDITEESVALYSEEEGEYVGINFHFGCCIEKAYSKERKKGKHTRVICKKYLGSVYCNNTECTFYEIDHRPYALKNDIEKQQCLICDSKLERRLCTVRVNFKFDDGKCQMHLTVAEKCHLDEKVDEDPHVKLSKAIVGVSSRTGEAVRSIYSSVSMILINKGRAKYELNNAKQRMGVSSRTGFLGEFEKIESEYEGFISSAEVANQAFCIIFCSPEIKKFELPFSSQFIVTDVTYKAVKDNYCLCSSVIYVPHLKKHLVILQAIIGSLEWIFFKKYFKAFFQYFGISRKFFLGVVMDFSIAQRRGFWKPIDAHFRIAVMQSVQRIASNYAVVPQGFQAESTKLVYVLRTTAIREEFYRTILSLCIKFLNCKSRLSLQHHGLFNRKSRNSNAAESYHNYSKKNNQSLSSFFTDGIQSCYGQNKRQRKQRKIAGFYKMSNGRAPDNNKAIFVANADDEKDDFEFGIHNFLKQLIEEHLSVESRLQYDRYEWYWRFIFSVKRRRFAERACSRRQAEEIHQEILQGPSNERKQKQKITLSPDEAVNKERDEDSDSEMTIDLTEKMPGQYAANIHRYDKTLRPNTANSCYIDAIFELLWHSVMPHFEEAMLSNFDPHKKIDSILKTSYKWHRLNTDDGLNRASYSMRKFVWENKISNRDEGFWGDCNEVLETFLNSMSPSARSFCDIGRFMHINSVQKIKIISGEDSAELPGITTRHNMIETEKPPLFLFVSDLTNIAPALRKTPQYFPCIAEIAETKYILQGKVYSAELLGVHFYTVSKIAFSGTIF</sequence>
<dbReference type="VEuPathDB" id="FungiDB:BCV72DRAFT_240685"/>
<dbReference type="Proteomes" id="UP000242381">
    <property type="component" value="Unassembled WGS sequence"/>
</dbReference>
<evidence type="ECO:0000256" key="1">
    <source>
        <dbReference type="SAM" id="MobiDB-lite"/>
    </source>
</evidence>
<proteinExistence type="predicted"/>
<protein>
    <submittedName>
        <fullName evidence="2">Uncharacterized protein</fullName>
    </submittedName>
</protein>
<feature type="region of interest" description="Disordered" evidence="1">
    <location>
        <begin position="530"/>
        <end position="565"/>
    </location>
</feature>
<gene>
    <name evidence="2" type="ORF">BCV71DRAFT_268028</name>
</gene>
<accession>A0A1X0RP37</accession>
<evidence type="ECO:0000313" key="3">
    <source>
        <dbReference type="Proteomes" id="UP000242381"/>
    </source>
</evidence>
<dbReference type="EMBL" id="KV921510">
    <property type="protein sequence ID" value="ORE13787.1"/>
    <property type="molecule type" value="Genomic_DNA"/>
</dbReference>
<organism evidence="2 3">
    <name type="scientific">Rhizopus microsporus</name>
    <dbReference type="NCBI Taxonomy" id="58291"/>
    <lineage>
        <taxon>Eukaryota</taxon>
        <taxon>Fungi</taxon>
        <taxon>Fungi incertae sedis</taxon>
        <taxon>Mucoromycota</taxon>
        <taxon>Mucoromycotina</taxon>
        <taxon>Mucoromycetes</taxon>
        <taxon>Mucorales</taxon>
        <taxon>Mucorineae</taxon>
        <taxon>Rhizopodaceae</taxon>
        <taxon>Rhizopus</taxon>
    </lineage>
</organism>
<evidence type="ECO:0000313" key="2">
    <source>
        <dbReference type="EMBL" id="ORE13787.1"/>
    </source>
</evidence>
<dbReference type="AlphaFoldDB" id="A0A1X0RP37"/>